<dbReference type="CDD" id="cd00207">
    <property type="entry name" value="fer2"/>
    <property type="match status" value="1"/>
</dbReference>
<dbReference type="EMBL" id="JAVDPY010000006">
    <property type="protein sequence ID" value="MDR6334871.1"/>
    <property type="molecule type" value="Genomic_DNA"/>
</dbReference>
<dbReference type="RefSeq" id="WP_281808728.1">
    <property type="nucleotide sequence ID" value="NZ_BSDO01000005.1"/>
</dbReference>
<evidence type="ECO:0000313" key="11">
    <source>
        <dbReference type="Proteomes" id="UP001245370"/>
    </source>
</evidence>
<dbReference type="PANTHER" id="PTHR23426:SF65">
    <property type="entry name" value="FERREDOXIN-2, MITOCHONDRIAL"/>
    <property type="match status" value="1"/>
</dbReference>
<dbReference type="InterPro" id="IPR018298">
    <property type="entry name" value="Adrenodoxin_Fe-S_BS"/>
</dbReference>
<dbReference type="InterPro" id="IPR001055">
    <property type="entry name" value="Adrenodoxin-like"/>
</dbReference>
<keyword evidence="4" id="KW-0408">Iron</keyword>
<dbReference type="PRINTS" id="PR00355">
    <property type="entry name" value="ADRENODOXIN"/>
</dbReference>
<dbReference type="InterPro" id="IPR012675">
    <property type="entry name" value="Beta-grasp_dom_sf"/>
</dbReference>
<dbReference type="InterPro" id="IPR001041">
    <property type="entry name" value="2Fe-2S_ferredoxin-type"/>
</dbReference>
<comment type="cofactor">
    <cofactor evidence="6">
        <name>[2Fe-2S] cluster</name>
        <dbReference type="ChEBI" id="CHEBI:190135"/>
    </cofactor>
</comment>
<comment type="caution">
    <text evidence="8">The sequence shown here is derived from an EMBL/GenBank/DDBJ whole genome shotgun (WGS) entry which is preliminary data.</text>
</comment>
<dbReference type="Gene3D" id="3.10.20.30">
    <property type="match status" value="1"/>
</dbReference>
<gene>
    <name evidence="9" type="ORF">GGQ86_003361</name>
    <name evidence="8" type="ORF">XFLAVUS301_35830</name>
</gene>
<protein>
    <submittedName>
        <fullName evidence="8 9">Ferredoxin</fullName>
    </submittedName>
</protein>
<keyword evidence="3" id="KW-0479">Metal-binding</keyword>
<evidence type="ECO:0000256" key="4">
    <source>
        <dbReference type="ARBA" id="ARBA00023004"/>
    </source>
</evidence>
<dbReference type="EMBL" id="BSDO01000005">
    <property type="protein sequence ID" value="GLI23909.1"/>
    <property type="molecule type" value="Genomic_DNA"/>
</dbReference>
<dbReference type="GeneID" id="95764364"/>
<accession>A0A9W6FKL5</accession>
<dbReference type="PROSITE" id="PS00814">
    <property type="entry name" value="ADX"/>
    <property type="match status" value="1"/>
</dbReference>
<organism evidence="8 10">
    <name type="scientific">Xanthobacter flavus</name>
    <dbReference type="NCBI Taxonomy" id="281"/>
    <lineage>
        <taxon>Bacteria</taxon>
        <taxon>Pseudomonadati</taxon>
        <taxon>Pseudomonadota</taxon>
        <taxon>Alphaproteobacteria</taxon>
        <taxon>Hyphomicrobiales</taxon>
        <taxon>Xanthobacteraceae</taxon>
        <taxon>Xanthobacter</taxon>
    </lineage>
</organism>
<dbReference type="Proteomes" id="UP001245370">
    <property type="component" value="Unassembled WGS sequence"/>
</dbReference>
<reference evidence="9 11" key="2">
    <citation type="submission" date="2023-07" db="EMBL/GenBank/DDBJ databases">
        <title>Genomic Encyclopedia of Type Strains, Phase IV (KMG-IV): sequencing the most valuable type-strain genomes for metagenomic binning, comparative biology and taxonomic classification.</title>
        <authorList>
            <person name="Goeker M."/>
        </authorList>
    </citation>
    <scope>NUCLEOTIDE SEQUENCE [LARGE SCALE GENOMIC DNA]</scope>
    <source>
        <strain evidence="9 11">DSM 338</strain>
    </source>
</reference>
<dbReference type="AlphaFoldDB" id="A0A9W6FKL5"/>
<dbReference type="SUPFAM" id="SSF54292">
    <property type="entry name" value="2Fe-2S ferredoxin-like"/>
    <property type="match status" value="1"/>
</dbReference>
<dbReference type="InterPro" id="IPR036010">
    <property type="entry name" value="2Fe-2S_ferredoxin-like_sf"/>
</dbReference>
<keyword evidence="5" id="KW-0411">Iron-sulfur</keyword>
<evidence type="ECO:0000313" key="10">
    <source>
        <dbReference type="Proteomes" id="UP001144397"/>
    </source>
</evidence>
<reference evidence="8" key="1">
    <citation type="submission" date="2022-12" db="EMBL/GenBank/DDBJ databases">
        <title>Reference genome sequencing for broad-spectrum identification of bacterial and archaeal isolates by mass spectrometry.</title>
        <authorList>
            <person name="Sekiguchi Y."/>
            <person name="Tourlousse D.M."/>
        </authorList>
    </citation>
    <scope>NUCLEOTIDE SEQUENCE</scope>
    <source>
        <strain evidence="8">301</strain>
    </source>
</reference>
<sequence length="106" mass="11155">MTRIVFVTPAAERIEIDADDGLSVMECARRANVPGIVAECGGACSCATCHVHVDPSWSLAVGEATGMERDMLEFAEDVRDTSRLSCQVKVAPALDGLVVHLPAGQG</sequence>
<evidence type="ECO:0000313" key="9">
    <source>
        <dbReference type="EMBL" id="MDR6334871.1"/>
    </source>
</evidence>
<evidence type="ECO:0000256" key="3">
    <source>
        <dbReference type="ARBA" id="ARBA00022723"/>
    </source>
</evidence>
<name>A0A9W6FKL5_XANFL</name>
<dbReference type="PANTHER" id="PTHR23426">
    <property type="entry name" value="FERREDOXIN/ADRENODOXIN"/>
    <property type="match status" value="1"/>
</dbReference>
<evidence type="ECO:0000256" key="5">
    <source>
        <dbReference type="ARBA" id="ARBA00023014"/>
    </source>
</evidence>
<comment type="similarity">
    <text evidence="1">Belongs to the adrenodoxin/putidaredoxin family.</text>
</comment>
<proteinExistence type="inferred from homology"/>
<dbReference type="Pfam" id="PF00111">
    <property type="entry name" value="Fer2"/>
    <property type="match status" value="1"/>
</dbReference>
<dbReference type="GO" id="GO:0046872">
    <property type="term" value="F:metal ion binding"/>
    <property type="evidence" value="ECO:0007669"/>
    <property type="project" value="UniProtKB-KW"/>
</dbReference>
<dbReference type="GO" id="GO:0009055">
    <property type="term" value="F:electron transfer activity"/>
    <property type="evidence" value="ECO:0007669"/>
    <property type="project" value="TreeGrafter"/>
</dbReference>
<evidence type="ECO:0000313" key="8">
    <source>
        <dbReference type="EMBL" id="GLI23909.1"/>
    </source>
</evidence>
<dbReference type="GO" id="GO:0051537">
    <property type="term" value="F:2 iron, 2 sulfur cluster binding"/>
    <property type="evidence" value="ECO:0007669"/>
    <property type="project" value="UniProtKB-KW"/>
</dbReference>
<feature type="domain" description="2Fe-2S ferredoxin-type" evidence="7">
    <location>
        <begin position="2"/>
        <end position="105"/>
    </location>
</feature>
<evidence type="ECO:0000256" key="6">
    <source>
        <dbReference type="ARBA" id="ARBA00034078"/>
    </source>
</evidence>
<keyword evidence="2" id="KW-0001">2Fe-2S</keyword>
<keyword evidence="11" id="KW-1185">Reference proteome</keyword>
<dbReference type="GO" id="GO:0140647">
    <property type="term" value="P:P450-containing electron transport chain"/>
    <property type="evidence" value="ECO:0007669"/>
    <property type="project" value="InterPro"/>
</dbReference>
<dbReference type="PROSITE" id="PS51085">
    <property type="entry name" value="2FE2S_FER_2"/>
    <property type="match status" value="1"/>
</dbReference>
<evidence type="ECO:0000256" key="2">
    <source>
        <dbReference type="ARBA" id="ARBA00022714"/>
    </source>
</evidence>
<evidence type="ECO:0000256" key="1">
    <source>
        <dbReference type="ARBA" id="ARBA00010914"/>
    </source>
</evidence>
<evidence type="ECO:0000259" key="7">
    <source>
        <dbReference type="PROSITE" id="PS51085"/>
    </source>
</evidence>
<dbReference type="Proteomes" id="UP001144397">
    <property type="component" value="Unassembled WGS sequence"/>
</dbReference>